<accession>A0A1I7B6Q8</accession>
<evidence type="ECO:0000313" key="2">
    <source>
        <dbReference type="Proteomes" id="UP000198844"/>
    </source>
</evidence>
<organism evidence="1 2">
    <name type="scientific">Paraburkholderia aspalathi</name>
    <dbReference type="NCBI Taxonomy" id="1324617"/>
    <lineage>
        <taxon>Bacteria</taxon>
        <taxon>Pseudomonadati</taxon>
        <taxon>Pseudomonadota</taxon>
        <taxon>Betaproteobacteria</taxon>
        <taxon>Burkholderiales</taxon>
        <taxon>Burkholderiaceae</taxon>
        <taxon>Paraburkholderia</taxon>
    </lineage>
</organism>
<reference evidence="1 2" key="1">
    <citation type="submission" date="2016-10" db="EMBL/GenBank/DDBJ databases">
        <authorList>
            <person name="de Groot N.N."/>
        </authorList>
    </citation>
    <scope>NUCLEOTIDE SEQUENCE [LARGE SCALE GENOMIC DNA]</scope>
    <source>
        <strain evidence="1 2">LMG 27731</strain>
    </source>
</reference>
<proteinExistence type="predicted"/>
<sequence>MSPELTLGQRLYTEPWTSVNEKMAAIDVLPWPAKKARTALLLFVADEIRDGAAIRHTRRGERIVRPEQGIRAGGRDQRLTQPPYWVLAVVDRDRVGNARYREAFAQHAYSARQPVPLDSRYERVRSADMSGASLSIKAWQAVSPPSP</sequence>
<dbReference type="RefSeq" id="WP_244179296.1">
    <property type="nucleotide sequence ID" value="NZ_FPBH01000004.1"/>
</dbReference>
<dbReference type="AlphaFoldDB" id="A0A1I7B6Q8"/>
<name>A0A1I7B6Q8_9BURK</name>
<dbReference type="Proteomes" id="UP000198844">
    <property type="component" value="Unassembled WGS sequence"/>
</dbReference>
<evidence type="ECO:0000313" key="1">
    <source>
        <dbReference type="EMBL" id="SFT82889.1"/>
    </source>
</evidence>
<gene>
    <name evidence="1" type="ORF">SAMN05192563_1004229</name>
</gene>
<dbReference type="EMBL" id="FPBH01000004">
    <property type="protein sequence ID" value="SFT82889.1"/>
    <property type="molecule type" value="Genomic_DNA"/>
</dbReference>
<protein>
    <submittedName>
        <fullName evidence="1">Uncharacterized protein</fullName>
    </submittedName>
</protein>